<reference evidence="2 3" key="1">
    <citation type="submission" date="2019-03" db="EMBL/GenBank/DDBJ databases">
        <title>Genomic Encyclopedia of Archaeal and Bacterial Type Strains, Phase II (KMG-II): from individual species to whole genera.</title>
        <authorList>
            <person name="Goeker M."/>
        </authorList>
    </citation>
    <scope>NUCLEOTIDE SEQUENCE [LARGE SCALE GENOMIC DNA]</scope>
    <source>
        <strain evidence="2 3">DSM 26433</strain>
    </source>
</reference>
<dbReference type="RefSeq" id="WP_132858631.1">
    <property type="nucleotide sequence ID" value="NZ_SMGR01000001.1"/>
</dbReference>
<feature type="chain" id="PRO_5020479761" description="DUF4189 domain-containing protein" evidence="1">
    <location>
        <begin position="27"/>
        <end position="211"/>
    </location>
</feature>
<name>A0A4R1NPE7_9RHOB</name>
<gene>
    <name evidence="2" type="ORF">BXY66_0550</name>
</gene>
<sequence length="211" mass="23742">MTYRLLSLLFAFLLCVGPLVPTISHAQGINVEKKKSRLHEIAGFKLRGDAKSEFRKFKRKAEFYGAFFANSSEKTAGYYYNASSVEVAEDYARQACEANSRNPLGCVLYARVLPKKYDPSESGVTLSRQGNKDFREYLRVQDPERYGAFALSENGASGFSWAEHSRGSAESEAIRRCEKSAKKLLRKTPKHLRETVADPTKQGCRVVHWSG</sequence>
<protein>
    <recommendedName>
        <fullName evidence="4">DUF4189 domain-containing protein</fullName>
    </recommendedName>
</protein>
<dbReference type="AlphaFoldDB" id="A0A4R1NPE7"/>
<evidence type="ECO:0000313" key="2">
    <source>
        <dbReference type="EMBL" id="TCL08513.1"/>
    </source>
</evidence>
<dbReference type="EMBL" id="SMGR01000001">
    <property type="protein sequence ID" value="TCL08513.1"/>
    <property type="molecule type" value="Genomic_DNA"/>
</dbReference>
<dbReference type="OrthoDB" id="7845033at2"/>
<evidence type="ECO:0000313" key="3">
    <source>
        <dbReference type="Proteomes" id="UP000295673"/>
    </source>
</evidence>
<organism evidence="2 3">
    <name type="scientific">Shimia isoporae</name>
    <dbReference type="NCBI Taxonomy" id="647720"/>
    <lineage>
        <taxon>Bacteria</taxon>
        <taxon>Pseudomonadati</taxon>
        <taxon>Pseudomonadota</taxon>
        <taxon>Alphaproteobacteria</taxon>
        <taxon>Rhodobacterales</taxon>
        <taxon>Roseobacteraceae</taxon>
    </lineage>
</organism>
<accession>A0A4R1NPE7</accession>
<evidence type="ECO:0000256" key="1">
    <source>
        <dbReference type="SAM" id="SignalP"/>
    </source>
</evidence>
<keyword evidence="1" id="KW-0732">Signal</keyword>
<feature type="signal peptide" evidence="1">
    <location>
        <begin position="1"/>
        <end position="26"/>
    </location>
</feature>
<keyword evidence="3" id="KW-1185">Reference proteome</keyword>
<comment type="caution">
    <text evidence="2">The sequence shown here is derived from an EMBL/GenBank/DDBJ whole genome shotgun (WGS) entry which is preliminary data.</text>
</comment>
<evidence type="ECO:0008006" key="4">
    <source>
        <dbReference type="Google" id="ProtNLM"/>
    </source>
</evidence>
<dbReference type="Proteomes" id="UP000295673">
    <property type="component" value="Unassembled WGS sequence"/>
</dbReference>
<proteinExistence type="predicted"/>